<accession>A0A8T0JEX5</accession>
<evidence type="ECO:0000256" key="3">
    <source>
        <dbReference type="ARBA" id="ARBA00022989"/>
    </source>
</evidence>
<dbReference type="InterPro" id="IPR059179">
    <property type="entry name" value="MLKL-like_MCAfunc"/>
</dbReference>
<feature type="domain" description="MCAfunc" evidence="6">
    <location>
        <begin position="30"/>
        <end position="170"/>
    </location>
</feature>
<proteinExistence type="predicted"/>
<protein>
    <recommendedName>
        <fullName evidence="6">MCAfunc domain-containing protein</fullName>
    </recommendedName>
</protein>
<comment type="caution">
    <text evidence="7">The sequence shown here is derived from an EMBL/GenBank/DDBJ whole genome shotgun (WGS) entry which is preliminary data.</text>
</comment>
<organism evidence="7 8">
    <name type="scientific">Ceratodon purpureus</name>
    <name type="common">Fire moss</name>
    <name type="synonym">Dicranum purpureum</name>
    <dbReference type="NCBI Taxonomy" id="3225"/>
    <lineage>
        <taxon>Eukaryota</taxon>
        <taxon>Viridiplantae</taxon>
        <taxon>Streptophyta</taxon>
        <taxon>Embryophyta</taxon>
        <taxon>Bryophyta</taxon>
        <taxon>Bryophytina</taxon>
        <taxon>Bryopsida</taxon>
        <taxon>Dicranidae</taxon>
        <taxon>Pseudoditrichales</taxon>
        <taxon>Ditrichaceae</taxon>
        <taxon>Ceratodon</taxon>
    </lineage>
</organism>
<dbReference type="OrthoDB" id="1045822at2759"/>
<reference evidence="7" key="1">
    <citation type="submission" date="2020-06" db="EMBL/GenBank/DDBJ databases">
        <title>WGS assembly of Ceratodon purpureus strain R40.</title>
        <authorList>
            <person name="Carey S.B."/>
            <person name="Jenkins J."/>
            <person name="Shu S."/>
            <person name="Lovell J.T."/>
            <person name="Sreedasyam A."/>
            <person name="Maumus F."/>
            <person name="Tiley G.P."/>
            <person name="Fernandez-Pozo N."/>
            <person name="Barry K."/>
            <person name="Chen C."/>
            <person name="Wang M."/>
            <person name="Lipzen A."/>
            <person name="Daum C."/>
            <person name="Saski C.A."/>
            <person name="Payton A.C."/>
            <person name="Mcbreen J.C."/>
            <person name="Conrad R.E."/>
            <person name="Kollar L.M."/>
            <person name="Olsson S."/>
            <person name="Huttunen S."/>
            <person name="Landis J.B."/>
            <person name="Wickett N.J."/>
            <person name="Johnson M.G."/>
            <person name="Rensing S.A."/>
            <person name="Grimwood J."/>
            <person name="Schmutz J."/>
            <person name="Mcdaniel S.F."/>
        </authorList>
    </citation>
    <scope>NUCLEOTIDE SEQUENCE</scope>
    <source>
        <strain evidence="7">R40</strain>
    </source>
</reference>
<keyword evidence="4" id="KW-0472">Membrane</keyword>
<evidence type="ECO:0000256" key="1">
    <source>
        <dbReference type="ARBA" id="ARBA00004167"/>
    </source>
</evidence>
<gene>
    <name evidence="7" type="ORF">KC19_1G329200</name>
</gene>
<dbReference type="EMBL" id="CM026421">
    <property type="protein sequence ID" value="KAG0593428.1"/>
    <property type="molecule type" value="Genomic_DNA"/>
</dbReference>
<dbReference type="GO" id="GO:0005262">
    <property type="term" value="F:calcium channel activity"/>
    <property type="evidence" value="ECO:0007669"/>
    <property type="project" value="UniProtKB-ARBA"/>
</dbReference>
<dbReference type="NCBIfam" id="TIGR01571">
    <property type="entry name" value="A_thal_Cys_rich"/>
    <property type="match status" value="1"/>
</dbReference>
<dbReference type="InterPro" id="IPR006461">
    <property type="entry name" value="PLAC_motif_containing"/>
</dbReference>
<dbReference type="AlphaFoldDB" id="A0A8T0JEX5"/>
<keyword evidence="8" id="KW-1185">Reference proteome</keyword>
<evidence type="ECO:0000256" key="2">
    <source>
        <dbReference type="ARBA" id="ARBA00022692"/>
    </source>
</evidence>
<dbReference type="Gene3D" id="1.20.930.20">
    <property type="entry name" value="Adaptor protein Cbl, N-terminal domain"/>
    <property type="match status" value="1"/>
</dbReference>
<evidence type="ECO:0000313" key="7">
    <source>
        <dbReference type="EMBL" id="KAG0593428.1"/>
    </source>
</evidence>
<dbReference type="PANTHER" id="PTHR46604">
    <property type="entry name" value="PROTEIN MID1-COMPLEMENTING ACTIVITY 1"/>
    <property type="match status" value="1"/>
</dbReference>
<evidence type="ECO:0000259" key="6">
    <source>
        <dbReference type="Pfam" id="PF19584"/>
    </source>
</evidence>
<feature type="region of interest" description="Disordered" evidence="5">
    <location>
        <begin position="245"/>
        <end position="284"/>
    </location>
</feature>
<dbReference type="GO" id="GO:0016020">
    <property type="term" value="C:membrane"/>
    <property type="evidence" value="ECO:0007669"/>
    <property type="project" value="UniProtKB-SubCell"/>
</dbReference>
<keyword evidence="2" id="KW-0812">Transmembrane</keyword>
<dbReference type="GO" id="GO:0007166">
    <property type="term" value="P:cell surface receptor signaling pathway"/>
    <property type="evidence" value="ECO:0007669"/>
    <property type="project" value="InterPro"/>
</dbReference>
<dbReference type="FunFam" id="1.20.930.20:FF:000003">
    <property type="entry name" value="DNA mismatch repair protein MLH1"/>
    <property type="match status" value="1"/>
</dbReference>
<evidence type="ECO:0000256" key="5">
    <source>
        <dbReference type="SAM" id="MobiDB-lite"/>
    </source>
</evidence>
<dbReference type="CDD" id="cd21037">
    <property type="entry name" value="MLKL_NTD"/>
    <property type="match status" value="1"/>
</dbReference>
<feature type="compositionally biased region" description="Basic and acidic residues" evidence="5">
    <location>
        <begin position="257"/>
        <end position="273"/>
    </location>
</feature>
<comment type="subcellular location">
    <subcellularLocation>
        <location evidence="1">Membrane</location>
        <topology evidence="1">Single-pass membrane protein</topology>
    </subcellularLocation>
</comment>
<keyword evidence="3" id="KW-1133">Transmembrane helix</keyword>
<dbReference type="Pfam" id="PF19584">
    <property type="entry name" value="MCAfunc"/>
    <property type="match status" value="1"/>
</dbReference>
<sequence>MATFFNWVPWLAVGDVANVGQLVGINAVQLIAMIVKAANNARMHKKNCKSFAQHLKLISNLLEQLNLTDLKERPECREPLEHLEHALRKAVVLVESCRDKSYLYLVAMGWVYVTKFRDYQDEIDRYLRLIPLISLVDNTRERLRAITKDKRLYTMDESEVKVQKTLLKPERTKRDSLRLSKQLSRRYPGMPLDLALREENAKLRKELDQMRACMEGEECDVIEHLIDFTEAAAADPVILKEAMSQIREEDEEEEEERPQKPRKSTEAVKESSMRHVKYPKPSFQGYPPHQKLMYDGAARKDPSYPSSPSHSVRSSNVYHIEDWHHDIFQCCSDPCLCIETFCYPCETFTLVAEHVTEGQTSQDSACSQLAFHSLYGGCYCYTCCIRRKVRQRFNIPGECCGDYFTHACCCCCAVLQELHELRFQEKQARTMQDPPSEQEMEGYR</sequence>
<evidence type="ECO:0000256" key="4">
    <source>
        <dbReference type="ARBA" id="ARBA00023136"/>
    </source>
</evidence>
<dbReference type="InterPro" id="IPR036537">
    <property type="entry name" value="Adaptor_Cbl_N_dom_sf"/>
</dbReference>
<dbReference type="Proteomes" id="UP000822688">
    <property type="component" value="Chromosome 1"/>
</dbReference>
<evidence type="ECO:0000313" key="8">
    <source>
        <dbReference type="Proteomes" id="UP000822688"/>
    </source>
</evidence>
<dbReference type="PANTHER" id="PTHR46604:SF3">
    <property type="entry name" value="PROTEIN MID1-COMPLEMENTING ACTIVITY 1"/>
    <property type="match status" value="1"/>
</dbReference>
<name>A0A8T0JEX5_CERPU</name>
<dbReference type="Pfam" id="PF04749">
    <property type="entry name" value="PLAC8"/>
    <property type="match status" value="1"/>
</dbReference>
<dbReference type="InterPro" id="IPR045766">
    <property type="entry name" value="MCAfunc"/>
</dbReference>